<keyword evidence="3" id="KW-0675">Receptor</keyword>
<comment type="caution">
    <text evidence="3">The sequence shown here is derived from an EMBL/GenBank/DDBJ whole genome shotgun (WGS) entry which is preliminary data.</text>
</comment>
<dbReference type="PANTHER" id="PTHR45784:SF8">
    <property type="entry name" value="C-TYPE MANNOSE RECEPTOR 2-RELATED"/>
    <property type="match status" value="1"/>
</dbReference>
<keyword evidence="4" id="KW-1185">Reference proteome</keyword>
<protein>
    <submittedName>
        <fullName evidence="3">Macrophage mannose receptor 1</fullName>
    </submittedName>
</protein>
<gene>
    <name evidence="3" type="primary">MRC1_11</name>
    <name evidence="3" type="ORF">EYF80_019501</name>
</gene>
<evidence type="ECO:0000256" key="1">
    <source>
        <dbReference type="SAM" id="SignalP"/>
    </source>
</evidence>
<proteinExistence type="predicted"/>
<accession>A0A4Z2HX73</accession>
<dbReference type="SUPFAM" id="SSF56436">
    <property type="entry name" value="C-type lectin-like"/>
    <property type="match status" value="5"/>
</dbReference>
<name>A0A4Z2HX73_9TELE</name>
<dbReference type="PROSITE" id="PS50041">
    <property type="entry name" value="C_TYPE_LECTIN_2"/>
    <property type="match status" value="5"/>
</dbReference>
<dbReference type="InterPro" id="IPR016187">
    <property type="entry name" value="CTDL_fold"/>
</dbReference>
<evidence type="ECO:0000259" key="2">
    <source>
        <dbReference type="PROSITE" id="PS50041"/>
    </source>
</evidence>
<dbReference type="Gene3D" id="3.10.100.10">
    <property type="entry name" value="Mannose-Binding Protein A, subunit A"/>
    <property type="match status" value="5"/>
</dbReference>
<dbReference type="AlphaFoldDB" id="A0A4Z2HX73"/>
<sequence>MEQSLTRVLLLLSASAAFAKYVHIKEKKNWYQAQEYCQRVHTDLAPISNENDTERLRLLTNDINEGFWIGLQRNLTNRDEWTWSGGGKVSTFFWVGGKPNDGENLNYGAIHHSVWYAVDATFIKRSFLCYRAIVVRERKTWEDALEYCRAHHHDLASVASDTEMLLMQKELNEDETTAHVWIGLRFLPGGWLWVDGQPLAYEAWGQEGKAECPEVKERCAALQVTGGTSNGATSETLRHQVYGSGLVAQNLLGIPGDSLPPSSNTKTAMEQSLARVLLLLSASAAFAKYVHIKEKKNWYQAQEYCRRVHTDLAPISNENDTERLKLLTGDTDESFWIGLQRNLTNRDEWTWSGGGKVSTFFWAKGQPDDRELQNHGAIRHYVWHDLDAMYTKRSFLCYRAIVVRERKTWEEALEYCRARHHDLASDSLPPSSNTKTAMEQSLTRVLLLLSASAAFAKYVHIPEEKDWYEAQEYCRRVHTDLAPISNTYDTERLKLLTGDTDESFWIGLQRNLTNRDEWTWSGGGKVSTFFWAKGQPDDRERRNHGRIRHYLWRNVNATHRERSFFCYRAIVVRERKTWEEALEYCRVHHLDLASVASDTEMLLMQKELNEDETTAHVWIGLRFLPGGWLWVDGQPLAYEAWGQEGKAECPAVKERCAALQVTGGTSNGATSETITFDVYGSGDDAQNLLGIPGVSIATADVKVKDWEAYDCAEKLDFICY</sequence>
<dbReference type="Proteomes" id="UP000314294">
    <property type="component" value="Unassembled WGS sequence"/>
</dbReference>
<feature type="signal peptide" evidence="1">
    <location>
        <begin position="1"/>
        <end position="19"/>
    </location>
</feature>
<evidence type="ECO:0000313" key="4">
    <source>
        <dbReference type="Proteomes" id="UP000314294"/>
    </source>
</evidence>
<organism evidence="3 4">
    <name type="scientific">Liparis tanakae</name>
    <name type="common">Tanaka's snailfish</name>
    <dbReference type="NCBI Taxonomy" id="230148"/>
    <lineage>
        <taxon>Eukaryota</taxon>
        <taxon>Metazoa</taxon>
        <taxon>Chordata</taxon>
        <taxon>Craniata</taxon>
        <taxon>Vertebrata</taxon>
        <taxon>Euteleostomi</taxon>
        <taxon>Actinopterygii</taxon>
        <taxon>Neopterygii</taxon>
        <taxon>Teleostei</taxon>
        <taxon>Neoteleostei</taxon>
        <taxon>Acanthomorphata</taxon>
        <taxon>Eupercaria</taxon>
        <taxon>Perciformes</taxon>
        <taxon>Cottioidei</taxon>
        <taxon>Cottales</taxon>
        <taxon>Liparidae</taxon>
        <taxon>Liparis</taxon>
    </lineage>
</organism>
<feature type="domain" description="C-type lectin" evidence="2">
    <location>
        <begin position="562"/>
        <end position="720"/>
    </location>
</feature>
<feature type="domain" description="C-type lectin" evidence="2">
    <location>
        <begin position="129"/>
        <end position="226"/>
    </location>
</feature>
<feature type="domain" description="C-type lectin" evidence="2">
    <location>
        <begin position="21"/>
        <end position="115"/>
    </location>
</feature>
<reference evidence="3 4" key="1">
    <citation type="submission" date="2019-03" db="EMBL/GenBank/DDBJ databases">
        <title>First draft genome of Liparis tanakae, snailfish: a comprehensive survey of snailfish specific genes.</title>
        <authorList>
            <person name="Kim W."/>
            <person name="Song I."/>
            <person name="Jeong J.-H."/>
            <person name="Kim D."/>
            <person name="Kim S."/>
            <person name="Ryu S."/>
            <person name="Song J.Y."/>
            <person name="Lee S.K."/>
        </authorList>
    </citation>
    <scope>NUCLEOTIDE SEQUENCE [LARGE SCALE GENOMIC DNA]</scope>
    <source>
        <tissue evidence="3">Muscle</tissue>
    </source>
</reference>
<feature type="domain" description="C-type lectin" evidence="2">
    <location>
        <begin position="289"/>
        <end position="385"/>
    </location>
</feature>
<dbReference type="InterPro" id="IPR016186">
    <property type="entry name" value="C-type_lectin-like/link_sf"/>
</dbReference>
<dbReference type="SMART" id="SM00034">
    <property type="entry name" value="CLECT"/>
    <property type="match status" value="5"/>
</dbReference>
<dbReference type="Pfam" id="PF00059">
    <property type="entry name" value="Lectin_C"/>
    <property type="match status" value="5"/>
</dbReference>
<dbReference type="EMBL" id="SRLO01000165">
    <property type="protein sequence ID" value="TNN70287.1"/>
    <property type="molecule type" value="Genomic_DNA"/>
</dbReference>
<dbReference type="PANTHER" id="PTHR45784">
    <property type="entry name" value="C-TYPE LECTIN DOMAIN FAMILY 20 MEMBER A-RELATED"/>
    <property type="match status" value="1"/>
</dbReference>
<dbReference type="OrthoDB" id="5858677at2759"/>
<feature type="domain" description="C-type lectin" evidence="2">
    <location>
        <begin position="458"/>
        <end position="554"/>
    </location>
</feature>
<dbReference type="InterPro" id="IPR001304">
    <property type="entry name" value="C-type_lectin-like"/>
</dbReference>
<feature type="chain" id="PRO_5021237831" evidence="1">
    <location>
        <begin position="20"/>
        <end position="720"/>
    </location>
</feature>
<evidence type="ECO:0000313" key="3">
    <source>
        <dbReference type="EMBL" id="TNN70287.1"/>
    </source>
</evidence>
<keyword evidence="1" id="KW-0732">Signal</keyword>